<keyword evidence="2" id="KW-0732">Signal</keyword>
<feature type="chain" id="PRO_5046971907" evidence="2">
    <location>
        <begin position="24"/>
        <end position="161"/>
    </location>
</feature>
<feature type="compositionally biased region" description="Polar residues" evidence="1">
    <location>
        <begin position="118"/>
        <end position="133"/>
    </location>
</feature>
<protein>
    <submittedName>
        <fullName evidence="3">Uncharacterized protein</fullName>
    </submittedName>
</protein>
<keyword evidence="4" id="KW-1185">Reference proteome</keyword>
<evidence type="ECO:0000313" key="3">
    <source>
        <dbReference type="EMBL" id="KAK9761364.1"/>
    </source>
</evidence>
<accession>A0ABR2WIN1</accession>
<feature type="signal peptide" evidence="2">
    <location>
        <begin position="1"/>
        <end position="23"/>
    </location>
</feature>
<comment type="caution">
    <text evidence="3">The sequence shown here is derived from an EMBL/GenBank/DDBJ whole genome shotgun (WGS) entry which is preliminary data.</text>
</comment>
<dbReference type="EMBL" id="JASJQH010001424">
    <property type="protein sequence ID" value="KAK9761364.1"/>
    <property type="molecule type" value="Genomic_DNA"/>
</dbReference>
<organism evidence="3 4">
    <name type="scientific">Basidiobolus ranarum</name>
    <dbReference type="NCBI Taxonomy" id="34480"/>
    <lineage>
        <taxon>Eukaryota</taxon>
        <taxon>Fungi</taxon>
        <taxon>Fungi incertae sedis</taxon>
        <taxon>Zoopagomycota</taxon>
        <taxon>Entomophthoromycotina</taxon>
        <taxon>Basidiobolomycetes</taxon>
        <taxon>Basidiobolales</taxon>
        <taxon>Basidiobolaceae</taxon>
        <taxon>Basidiobolus</taxon>
    </lineage>
</organism>
<sequence length="161" mass="17439">MNVLALNLFTIVSLGFYSSTVVGLPNGFTNIASQESIPFFDSLSAKSPQLPQDDAFRIMSLNQRLFNQMDQLDLNAESSKPQIWKSPEVGQSTPQAPQEEKNVANEPAVSAPADRSAGSLQGQLQQKVSSVMQNVEQAAETINKKLDSLVNSEPGSFPPKT</sequence>
<evidence type="ECO:0000313" key="4">
    <source>
        <dbReference type="Proteomes" id="UP001479436"/>
    </source>
</evidence>
<evidence type="ECO:0000256" key="1">
    <source>
        <dbReference type="SAM" id="MobiDB-lite"/>
    </source>
</evidence>
<evidence type="ECO:0000256" key="2">
    <source>
        <dbReference type="SAM" id="SignalP"/>
    </source>
</evidence>
<feature type="region of interest" description="Disordered" evidence="1">
    <location>
        <begin position="76"/>
        <end position="133"/>
    </location>
</feature>
<proteinExistence type="predicted"/>
<gene>
    <name evidence="3" type="ORF">K7432_013790</name>
</gene>
<name>A0ABR2WIN1_9FUNG</name>
<reference evidence="3 4" key="1">
    <citation type="submission" date="2023-04" db="EMBL/GenBank/DDBJ databases">
        <title>Genome of Basidiobolus ranarum AG-B5.</title>
        <authorList>
            <person name="Stajich J.E."/>
            <person name="Carter-House D."/>
            <person name="Gryganskyi A."/>
        </authorList>
    </citation>
    <scope>NUCLEOTIDE SEQUENCE [LARGE SCALE GENOMIC DNA]</scope>
    <source>
        <strain evidence="3 4">AG-B5</strain>
    </source>
</reference>
<dbReference type="Proteomes" id="UP001479436">
    <property type="component" value="Unassembled WGS sequence"/>
</dbReference>